<reference evidence="2" key="1">
    <citation type="submission" date="2025-08" db="UniProtKB">
        <authorList>
            <consortium name="RefSeq"/>
        </authorList>
    </citation>
    <scope>IDENTIFICATION</scope>
</reference>
<dbReference type="PANTHER" id="PTHR34222">
    <property type="entry name" value="GAG_PRE-INTEGRS DOMAIN-CONTAINING PROTEIN"/>
    <property type="match status" value="1"/>
</dbReference>
<sequence>MSEEPLLLTKGSSNSNPQIVTIQSDNSLLPPRIILNETNYALWSQVMEMRIVAREIKDAVKKTFYDGGDESYLYDLNKRAFTMKQNGTPVHTYYNQLQIIFQEIDHRSPISMQCAADLTTRQLEIDRLCVHIFLAGLDPEFYQVRGEILRKDPKLDLENTFAYVRRDAQQRMSMNGANDPQDASIMATHRQKGAHNSPGIFAQNKASGTHPKKKCTHCGGSKHTRAGCYELIGYPNWWDHSKAPQKNRGKALQVSSDYVPDIITNKTIGCGTRRGKL</sequence>
<dbReference type="GeneID" id="110770066"/>
<name>A0A6P5TRT5_PRUAV</name>
<organism evidence="1 2">
    <name type="scientific">Prunus avium</name>
    <name type="common">Cherry</name>
    <name type="synonym">Cerasus avium</name>
    <dbReference type="NCBI Taxonomy" id="42229"/>
    <lineage>
        <taxon>Eukaryota</taxon>
        <taxon>Viridiplantae</taxon>
        <taxon>Streptophyta</taxon>
        <taxon>Embryophyta</taxon>
        <taxon>Tracheophyta</taxon>
        <taxon>Spermatophyta</taxon>
        <taxon>Magnoliopsida</taxon>
        <taxon>eudicotyledons</taxon>
        <taxon>Gunneridae</taxon>
        <taxon>Pentapetalae</taxon>
        <taxon>rosids</taxon>
        <taxon>fabids</taxon>
        <taxon>Rosales</taxon>
        <taxon>Rosaceae</taxon>
        <taxon>Amygdaloideae</taxon>
        <taxon>Amygdaleae</taxon>
        <taxon>Prunus</taxon>
    </lineage>
</organism>
<accession>A0A6P5TRT5</accession>
<evidence type="ECO:0000313" key="2">
    <source>
        <dbReference type="RefSeq" id="XP_021829840.1"/>
    </source>
</evidence>
<dbReference type="KEGG" id="pavi:110770066"/>
<evidence type="ECO:0000313" key="1">
    <source>
        <dbReference type="Proteomes" id="UP000515124"/>
    </source>
</evidence>
<keyword evidence="1" id="KW-1185">Reference proteome</keyword>
<proteinExistence type="predicted"/>
<protein>
    <submittedName>
        <fullName evidence="2">Uncharacterized protein LOC110770066</fullName>
    </submittedName>
</protein>
<dbReference type="PANTHER" id="PTHR34222:SF43">
    <property type="entry name" value="RETROTRANSPOSON GAG DOMAIN-CONTAINING PROTEIN"/>
    <property type="match status" value="1"/>
</dbReference>
<dbReference type="AlphaFoldDB" id="A0A6P5TRT5"/>
<dbReference type="Proteomes" id="UP000515124">
    <property type="component" value="Unplaced"/>
</dbReference>
<gene>
    <name evidence="2" type="primary">LOC110770066</name>
</gene>
<dbReference type="RefSeq" id="XP_021829840.1">
    <property type="nucleotide sequence ID" value="XM_021974148.1"/>
</dbReference>